<sequence length="124" mass="13957">MMEPQNNLAEKLDKLIQLVSKQSELLLKQSKLKEMHDASRLPDPNTPSLLPRPTPKETQALGTHGYSNKDLYSTPTGSRVQHRLAATTKPDEGAPPVKNDLKYPFPKFEACDVEMFLIKATTWL</sequence>
<proteinExistence type="predicted"/>
<reference evidence="2" key="1">
    <citation type="submission" date="2018-11" db="EMBL/GenBank/DDBJ databases">
        <title>The smut fungus Ustilago esculenta has a bipolar mating type system with three idiomorphs larger than 500 kb.</title>
        <authorList>
            <person name="Liang S.-W."/>
            <person name="Huang Y.-H."/>
            <person name="Chiu J.-Y."/>
            <person name="Tseng H.-W."/>
            <person name="Haung J.-H."/>
            <person name="Shen W.-C."/>
        </authorList>
    </citation>
    <scope>NUCLEOTIDE SEQUENCE</scope>
    <source>
        <strain evidence="2">UE_mtsf</strain>
    </source>
</reference>
<feature type="compositionally biased region" description="Basic and acidic residues" evidence="1">
    <location>
        <begin position="31"/>
        <end position="40"/>
    </location>
</feature>
<name>A0A481SG50_9BASI</name>
<protein>
    <submittedName>
        <fullName evidence="2">Uncharacterized protein</fullName>
    </submittedName>
</protein>
<dbReference type="EMBL" id="MK125513">
    <property type="protein sequence ID" value="QBH67587.1"/>
    <property type="molecule type" value="Genomic_DNA"/>
</dbReference>
<accession>A0A481SG50</accession>
<gene>
    <name evidence="2" type="ORF">UEMT_2053</name>
</gene>
<feature type="compositionally biased region" description="Polar residues" evidence="1">
    <location>
        <begin position="70"/>
        <end position="79"/>
    </location>
</feature>
<evidence type="ECO:0000313" key="2">
    <source>
        <dbReference type="EMBL" id="QBH67587.1"/>
    </source>
</evidence>
<evidence type="ECO:0000256" key="1">
    <source>
        <dbReference type="SAM" id="MobiDB-lite"/>
    </source>
</evidence>
<dbReference type="AlphaFoldDB" id="A0A481SG50"/>
<feature type="region of interest" description="Disordered" evidence="1">
    <location>
        <begin position="31"/>
        <end position="99"/>
    </location>
</feature>
<organism evidence="2">
    <name type="scientific">Ustilago esculenta</name>
    <dbReference type="NCBI Taxonomy" id="185366"/>
    <lineage>
        <taxon>Eukaryota</taxon>
        <taxon>Fungi</taxon>
        <taxon>Dikarya</taxon>
        <taxon>Basidiomycota</taxon>
        <taxon>Ustilaginomycotina</taxon>
        <taxon>Ustilaginomycetes</taxon>
        <taxon>Ustilaginales</taxon>
        <taxon>Ustilaginaceae</taxon>
        <taxon>Ustilago</taxon>
    </lineage>
</organism>